<proteinExistence type="predicted"/>
<evidence type="ECO:0000256" key="5">
    <source>
        <dbReference type="ARBA" id="ARBA00023136"/>
    </source>
</evidence>
<feature type="transmembrane region" description="Helical" evidence="6">
    <location>
        <begin position="431"/>
        <end position="448"/>
    </location>
</feature>
<dbReference type="Gene3D" id="1.20.1740.10">
    <property type="entry name" value="Amino acid/polyamine transporter I"/>
    <property type="match status" value="1"/>
</dbReference>
<dbReference type="RefSeq" id="WP_069311647.1">
    <property type="nucleotide sequence ID" value="NZ_MDTU01000001.1"/>
</dbReference>
<dbReference type="PANTHER" id="PTHR42770">
    <property type="entry name" value="AMINO ACID TRANSPORTER-RELATED"/>
    <property type="match status" value="1"/>
</dbReference>
<dbReference type="Pfam" id="PF13520">
    <property type="entry name" value="AA_permease_2"/>
    <property type="match status" value="1"/>
</dbReference>
<keyword evidence="3 6" id="KW-0812">Transmembrane</keyword>
<feature type="transmembrane region" description="Helical" evidence="6">
    <location>
        <begin position="148"/>
        <end position="171"/>
    </location>
</feature>
<accession>A0ABX3A323</accession>
<evidence type="ECO:0000313" key="7">
    <source>
        <dbReference type="EMBL" id="ODN41845.1"/>
    </source>
</evidence>
<feature type="transmembrane region" description="Helical" evidence="6">
    <location>
        <begin position="290"/>
        <end position="312"/>
    </location>
</feature>
<feature type="transmembrane region" description="Helical" evidence="6">
    <location>
        <begin position="90"/>
        <end position="114"/>
    </location>
</feature>
<keyword evidence="8" id="KW-1185">Reference proteome</keyword>
<evidence type="ECO:0000256" key="2">
    <source>
        <dbReference type="ARBA" id="ARBA00022475"/>
    </source>
</evidence>
<evidence type="ECO:0000256" key="4">
    <source>
        <dbReference type="ARBA" id="ARBA00022989"/>
    </source>
</evidence>
<feature type="transmembrane region" description="Helical" evidence="6">
    <location>
        <begin position="227"/>
        <end position="248"/>
    </location>
</feature>
<feature type="transmembrane region" description="Helical" evidence="6">
    <location>
        <begin position="36"/>
        <end position="59"/>
    </location>
</feature>
<evidence type="ECO:0000256" key="3">
    <source>
        <dbReference type="ARBA" id="ARBA00022692"/>
    </source>
</evidence>
<feature type="transmembrane region" description="Helical" evidence="6">
    <location>
        <begin position="9"/>
        <end position="30"/>
    </location>
</feature>
<reference evidence="7 8" key="1">
    <citation type="submission" date="2016-08" db="EMBL/GenBank/DDBJ databases">
        <title>Draft genome sequence of Candidatus Piscirickettsia litoralis, from seawater.</title>
        <authorList>
            <person name="Wan X."/>
            <person name="Lee A.J."/>
            <person name="Hou S."/>
            <person name="Donachie S.P."/>
        </authorList>
    </citation>
    <scope>NUCLEOTIDE SEQUENCE [LARGE SCALE GENOMIC DNA]</scope>
    <source>
        <strain evidence="7 8">Y2</strain>
    </source>
</reference>
<feature type="transmembrane region" description="Helical" evidence="6">
    <location>
        <begin position="120"/>
        <end position="141"/>
    </location>
</feature>
<feature type="transmembrane region" description="Helical" evidence="6">
    <location>
        <begin position="368"/>
        <end position="387"/>
    </location>
</feature>
<keyword evidence="2" id="KW-1003">Cell membrane</keyword>
<comment type="subcellular location">
    <subcellularLocation>
        <location evidence="1">Cell membrane</location>
        <topology evidence="1">Multi-pass membrane protein</topology>
    </subcellularLocation>
</comment>
<dbReference type="InterPro" id="IPR002293">
    <property type="entry name" value="AA/rel_permease1"/>
</dbReference>
<feature type="transmembrane region" description="Helical" evidence="6">
    <location>
        <begin position="341"/>
        <end position="362"/>
    </location>
</feature>
<name>A0ABX3A323_9GAMM</name>
<comment type="caution">
    <text evidence="7">The sequence shown here is derived from an EMBL/GenBank/DDBJ whole genome shotgun (WGS) entry which is preliminary data.</text>
</comment>
<dbReference type="PIRSF" id="PIRSF006060">
    <property type="entry name" value="AA_transporter"/>
    <property type="match status" value="1"/>
</dbReference>
<feature type="transmembrane region" description="Helical" evidence="6">
    <location>
        <begin position="407"/>
        <end position="425"/>
    </location>
</feature>
<keyword evidence="5 6" id="KW-0472">Membrane</keyword>
<feature type="transmembrane region" description="Helical" evidence="6">
    <location>
        <begin position="191"/>
        <end position="215"/>
    </location>
</feature>
<evidence type="ECO:0000313" key="8">
    <source>
        <dbReference type="Proteomes" id="UP000094329"/>
    </source>
</evidence>
<dbReference type="Proteomes" id="UP000094329">
    <property type="component" value="Unassembled WGS sequence"/>
</dbReference>
<dbReference type="InterPro" id="IPR050367">
    <property type="entry name" value="APC_superfamily"/>
</dbReference>
<evidence type="ECO:0000256" key="1">
    <source>
        <dbReference type="ARBA" id="ARBA00004651"/>
    </source>
</evidence>
<protein>
    <recommendedName>
        <fullName evidence="9">Amino acid permease</fullName>
    </recommendedName>
</protein>
<sequence>MTAPTNQKIGIIAATAIVAGNMMGSGIALLPSSLASIGSITLISWFLAAIGALALAYVYSTLGNRDPQPGGPVAYAGEVAPVFGYQTGLLYFHAGWVGNLAMALAGIDYLSVFFPVLTQPVAGGIATVIAIWLLTLLNLLGAAWIGRLVTISIIGILIPVILTGTIGWLTFKPDVFLLNWHVGASSSSFSVFSGVVLCIWAFIGIESASVNAGLVKNPSKTIPMATMLGTAIAALVYISSCTVISGMFPAQQVANSGAPFSLALEHIVKVLAPTKVDAGTINTISLAIKYIVAAATAFACLISLGSWIMMIAQAAARSAQDGTLPKIFAQTNEKGVPVKGIYIQAALSTGLMIVVSLIAASTNKNSQGMFGIIASVTVLFTVIPYFYSSLQLIRIERMDHVPFKRAILPVTMALIAIAWSFSALAGSGFGILISAILIIFGVFIFYAAKDRTELEKSMHALRLHRVEQLSKDYHTKNQEQ</sequence>
<keyword evidence="4 6" id="KW-1133">Transmembrane helix</keyword>
<dbReference type="PANTHER" id="PTHR42770:SF5">
    <property type="entry name" value="CADAVERINE_LYSINE ANTIPORTER"/>
    <property type="match status" value="1"/>
</dbReference>
<gene>
    <name evidence="7" type="ORF">BGC07_01225</name>
</gene>
<evidence type="ECO:0008006" key="9">
    <source>
        <dbReference type="Google" id="ProtNLM"/>
    </source>
</evidence>
<evidence type="ECO:0000256" key="6">
    <source>
        <dbReference type="SAM" id="Phobius"/>
    </source>
</evidence>
<organism evidence="7 8">
    <name type="scientific">Piscirickettsia litoralis</name>
    <dbReference type="NCBI Taxonomy" id="1891921"/>
    <lineage>
        <taxon>Bacteria</taxon>
        <taxon>Pseudomonadati</taxon>
        <taxon>Pseudomonadota</taxon>
        <taxon>Gammaproteobacteria</taxon>
        <taxon>Thiotrichales</taxon>
        <taxon>Piscirickettsiaceae</taxon>
        <taxon>Piscirickettsia</taxon>
    </lineage>
</organism>
<dbReference type="EMBL" id="MDTU01000001">
    <property type="protein sequence ID" value="ODN41845.1"/>
    <property type="molecule type" value="Genomic_DNA"/>
</dbReference>